<keyword evidence="1" id="KW-0472">Membrane</keyword>
<sequence>MPVMPLIGWAMLSAAGYLVTLICRLHLPPIVPHKAELFAAARALHTRVALAWFTCVFKHGKKAGVE</sequence>
<comment type="caution">
    <text evidence="2">The sequence shown here is derived from an EMBL/GenBank/DDBJ whole genome shotgun (WGS) entry which is preliminary data.</text>
</comment>
<name>A0ABM8P4F1_9BURK</name>
<accession>A0ABM8P4F1</accession>
<keyword evidence="1" id="KW-0812">Transmembrane</keyword>
<keyword evidence="3" id="KW-1185">Reference proteome</keyword>
<proteinExistence type="predicted"/>
<organism evidence="2 3">
    <name type="scientific">Paraburkholderia metrosideri</name>
    <dbReference type="NCBI Taxonomy" id="580937"/>
    <lineage>
        <taxon>Bacteria</taxon>
        <taxon>Pseudomonadati</taxon>
        <taxon>Pseudomonadota</taxon>
        <taxon>Betaproteobacteria</taxon>
        <taxon>Burkholderiales</taxon>
        <taxon>Burkholderiaceae</taxon>
        <taxon>Paraburkholderia</taxon>
    </lineage>
</organism>
<keyword evidence="1" id="KW-1133">Transmembrane helix</keyword>
<reference evidence="2 3" key="1">
    <citation type="submission" date="2020-10" db="EMBL/GenBank/DDBJ databases">
        <authorList>
            <person name="Peeters C."/>
        </authorList>
    </citation>
    <scope>NUCLEOTIDE SEQUENCE [LARGE SCALE GENOMIC DNA]</scope>
    <source>
        <strain evidence="2 3">LMG 28140</strain>
    </source>
</reference>
<evidence type="ECO:0000313" key="2">
    <source>
        <dbReference type="EMBL" id="CAD6556212.1"/>
    </source>
</evidence>
<protein>
    <submittedName>
        <fullName evidence="2">Uncharacterized protein</fullName>
    </submittedName>
</protein>
<dbReference type="Proteomes" id="UP000598032">
    <property type="component" value="Unassembled WGS sequence"/>
</dbReference>
<evidence type="ECO:0000256" key="1">
    <source>
        <dbReference type="SAM" id="Phobius"/>
    </source>
</evidence>
<feature type="transmembrane region" description="Helical" evidence="1">
    <location>
        <begin position="6"/>
        <end position="27"/>
    </location>
</feature>
<gene>
    <name evidence="2" type="ORF">LMG28140_05837</name>
</gene>
<evidence type="ECO:0000313" key="3">
    <source>
        <dbReference type="Proteomes" id="UP000598032"/>
    </source>
</evidence>
<dbReference type="EMBL" id="CAJHCP010000015">
    <property type="protein sequence ID" value="CAD6556212.1"/>
    <property type="molecule type" value="Genomic_DNA"/>
</dbReference>